<evidence type="ECO:0000313" key="2">
    <source>
        <dbReference type="EMBL" id="MED6274692.1"/>
    </source>
</evidence>
<gene>
    <name evidence="2" type="ORF">CHARACLAT_018904</name>
</gene>
<accession>A0ABU7DHX0</accession>
<dbReference type="EMBL" id="JAHUTJ010026274">
    <property type="protein sequence ID" value="MED6274692.1"/>
    <property type="molecule type" value="Genomic_DNA"/>
</dbReference>
<comment type="caution">
    <text evidence="2">The sequence shown here is derived from an EMBL/GenBank/DDBJ whole genome shotgun (WGS) entry which is preliminary data.</text>
</comment>
<sequence length="105" mass="11901">MLQPALILGCSSGVPDGDGGGEDGLNDGCVEVHHHSLGRLNFFSCRRKNILCWAFLMRELMFGSHLRSREIVIFLLVCCVLPILRKWILGTMYRWMTVDGKHQKV</sequence>
<name>A0ABU7DHX0_9TELE</name>
<protein>
    <submittedName>
        <fullName evidence="2">Uncharacterized protein</fullName>
    </submittedName>
</protein>
<keyword evidence="1" id="KW-0472">Membrane</keyword>
<evidence type="ECO:0000256" key="1">
    <source>
        <dbReference type="SAM" id="Phobius"/>
    </source>
</evidence>
<dbReference type="Proteomes" id="UP001352852">
    <property type="component" value="Unassembled WGS sequence"/>
</dbReference>
<feature type="transmembrane region" description="Helical" evidence="1">
    <location>
        <begin position="71"/>
        <end position="88"/>
    </location>
</feature>
<keyword evidence="1" id="KW-1133">Transmembrane helix</keyword>
<reference evidence="2 3" key="1">
    <citation type="submission" date="2021-06" db="EMBL/GenBank/DDBJ databases">
        <authorList>
            <person name="Palmer J.M."/>
        </authorList>
    </citation>
    <scope>NUCLEOTIDE SEQUENCE [LARGE SCALE GENOMIC DNA]</scope>
    <source>
        <strain evidence="2 3">CL_MEX2019</strain>
        <tissue evidence="2">Muscle</tissue>
    </source>
</reference>
<evidence type="ECO:0000313" key="3">
    <source>
        <dbReference type="Proteomes" id="UP001352852"/>
    </source>
</evidence>
<keyword evidence="3" id="KW-1185">Reference proteome</keyword>
<keyword evidence="1" id="KW-0812">Transmembrane</keyword>
<organism evidence="2 3">
    <name type="scientific">Characodon lateralis</name>
    <dbReference type="NCBI Taxonomy" id="208331"/>
    <lineage>
        <taxon>Eukaryota</taxon>
        <taxon>Metazoa</taxon>
        <taxon>Chordata</taxon>
        <taxon>Craniata</taxon>
        <taxon>Vertebrata</taxon>
        <taxon>Euteleostomi</taxon>
        <taxon>Actinopterygii</taxon>
        <taxon>Neopterygii</taxon>
        <taxon>Teleostei</taxon>
        <taxon>Neoteleostei</taxon>
        <taxon>Acanthomorphata</taxon>
        <taxon>Ovalentaria</taxon>
        <taxon>Atherinomorphae</taxon>
        <taxon>Cyprinodontiformes</taxon>
        <taxon>Goodeidae</taxon>
        <taxon>Characodon</taxon>
    </lineage>
</organism>
<proteinExistence type="predicted"/>